<dbReference type="Proteomes" id="UP000221961">
    <property type="component" value="Chromosome"/>
</dbReference>
<dbReference type="GO" id="GO:0016758">
    <property type="term" value="F:hexosyltransferase activity"/>
    <property type="evidence" value="ECO:0007669"/>
    <property type="project" value="UniProtKB-ARBA"/>
</dbReference>
<dbReference type="GO" id="GO:0017000">
    <property type="term" value="P:antibiotic biosynthetic process"/>
    <property type="evidence" value="ECO:0007669"/>
    <property type="project" value="UniProtKB-ARBA"/>
</dbReference>
<dbReference type="AlphaFoldDB" id="A0A291RFV5"/>
<feature type="domain" description="Erythromycin biosynthesis protein CIII-like C-terminal" evidence="4">
    <location>
        <begin position="269"/>
        <end position="416"/>
    </location>
</feature>
<reference evidence="6 7" key="1">
    <citation type="submission" date="2017-10" db="EMBL/GenBank/DDBJ databases">
        <title>Comparative genomics between pathogenic Norcardia.</title>
        <authorList>
            <person name="Zeng L."/>
        </authorList>
    </citation>
    <scope>NUCLEOTIDE SEQUENCE [LARGE SCALE GENOMIC DNA]</scope>
    <source>
        <strain evidence="6 7">NC_YFY_NT001</strain>
    </source>
</reference>
<keyword evidence="3" id="KW-0808">Transferase</keyword>
<dbReference type="SUPFAM" id="SSF53756">
    <property type="entry name" value="UDP-Glycosyltransferase/glycogen phosphorylase"/>
    <property type="match status" value="1"/>
</dbReference>
<dbReference type="RefSeq" id="WP_098693386.1">
    <property type="nucleotide sequence ID" value="NZ_CP023778.1"/>
</dbReference>
<dbReference type="GO" id="GO:0008194">
    <property type="term" value="F:UDP-glycosyltransferase activity"/>
    <property type="evidence" value="ECO:0007669"/>
    <property type="project" value="InterPro"/>
</dbReference>
<dbReference type="InterPro" id="IPR048284">
    <property type="entry name" value="EryCIII-like_N"/>
</dbReference>
<evidence type="ECO:0000259" key="5">
    <source>
        <dbReference type="Pfam" id="PF21036"/>
    </source>
</evidence>
<dbReference type="InterPro" id="IPR010610">
    <property type="entry name" value="EryCIII-like_C"/>
</dbReference>
<dbReference type="PANTHER" id="PTHR48050:SF13">
    <property type="entry name" value="STEROL 3-BETA-GLUCOSYLTRANSFERASE UGT80A2"/>
    <property type="match status" value="1"/>
</dbReference>
<dbReference type="CDD" id="cd03784">
    <property type="entry name" value="GT1_Gtf-like"/>
    <property type="match status" value="1"/>
</dbReference>
<evidence type="ECO:0000256" key="2">
    <source>
        <dbReference type="ARBA" id="ARBA00022676"/>
    </source>
</evidence>
<keyword evidence="2" id="KW-0328">Glycosyltransferase</keyword>
<evidence type="ECO:0000256" key="3">
    <source>
        <dbReference type="ARBA" id="ARBA00022679"/>
    </source>
</evidence>
<comment type="similarity">
    <text evidence="1">Belongs to the glycosyltransferase 28 family.</text>
</comment>
<evidence type="ECO:0000259" key="4">
    <source>
        <dbReference type="Pfam" id="PF06722"/>
    </source>
</evidence>
<dbReference type="EMBL" id="CP023778">
    <property type="protein sequence ID" value="ATL66180.1"/>
    <property type="molecule type" value="Genomic_DNA"/>
</dbReference>
<sequence length="420" mass="44946">MRVLFACLPERSHLYCMVPLAWAMTAAGHQVRVTAPPSFVPTVQQTGLTAAPLSSEGTIHELMAAAPPETQDEPTTNWSRCEPGEVSWPELLERYEVSVPYGFALYNDHMVDDLVDLVRDWRPDLVVRDPIAFAAGLAAHVGQVPQVRLLWSADVWGRTRRTFRGLRAADPAARTADPLAAWLGEAAARFGTTYDEVISDGLATIDMLPPPLRLPSDLTELPMRYIPHNGPASTPDWLRAPAERPRVCLTLGTANTEGYGADYVSVPNVLRACADADFEVVATLLPAQQEAVRAAGPVPANARLVDPVALHLLLPTCAAIVHHGGFGSFATALAVGIPQLMVSTSLADNEFRGRAFESTGAGRFFHHTQARPDTVRDSLDKLLAPGSGAPQAAAALAAEVAAMPTPAAVVPRLEEIAAAY</sequence>
<dbReference type="GeneID" id="88357390"/>
<proteinExistence type="inferred from homology"/>
<dbReference type="Gene3D" id="3.40.50.2000">
    <property type="entry name" value="Glycogen Phosphorylase B"/>
    <property type="match status" value="2"/>
</dbReference>
<dbReference type="KEGG" id="ntp:CRH09_08200"/>
<evidence type="ECO:0000313" key="6">
    <source>
        <dbReference type="EMBL" id="ATL66180.1"/>
    </source>
</evidence>
<protein>
    <submittedName>
        <fullName evidence="6">Uncharacterized protein</fullName>
    </submittedName>
</protein>
<name>A0A291RFV5_9NOCA</name>
<dbReference type="InterPro" id="IPR002213">
    <property type="entry name" value="UDP_glucos_trans"/>
</dbReference>
<evidence type="ECO:0000313" key="7">
    <source>
        <dbReference type="Proteomes" id="UP000221961"/>
    </source>
</evidence>
<evidence type="ECO:0000256" key="1">
    <source>
        <dbReference type="ARBA" id="ARBA00006962"/>
    </source>
</evidence>
<organism evidence="6 7">
    <name type="scientific">Nocardia terpenica</name>
    <dbReference type="NCBI Taxonomy" id="455432"/>
    <lineage>
        <taxon>Bacteria</taxon>
        <taxon>Bacillati</taxon>
        <taxon>Actinomycetota</taxon>
        <taxon>Actinomycetes</taxon>
        <taxon>Mycobacteriales</taxon>
        <taxon>Nocardiaceae</taxon>
        <taxon>Nocardia</taxon>
    </lineage>
</organism>
<dbReference type="InterPro" id="IPR050426">
    <property type="entry name" value="Glycosyltransferase_28"/>
</dbReference>
<feature type="domain" description="Erythromycin biosynthesis protein CIII-like N-terminal" evidence="5">
    <location>
        <begin position="22"/>
        <end position="252"/>
    </location>
</feature>
<dbReference type="Pfam" id="PF06722">
    <property type="entry name" value="EryCIII-like_C"/>
    <property type="match status" value="1"/>
</dbReference>
<dbReference type="PANTHER" id="PTHR48050">
    <property type="entry name" value="STEROL 3-BETA-GLUCOSYLTRANSFERASE"/>
    <property type="match status" value="1"/>
</dbReference>
<accession>A0A291RFV5</accession>
<dbReference type="Pfam" id="PF21036">
    <property type="entry name" value="EryCIII-like_N"/>
    <property type="match status" value="1"/>
</dbReference>
<gene>
    <name evidence="6" type="ORF">CRH09_08200</name>
</gene>